<protein>
    <recommendedName>
        <fullName evidence="3">asparagine synthase (glutamine-hydrolyzing)</fullName>
        <ecNumber evidence="3">6.3.5.4</ecNumber>
    </recommendedName>
</protein>
<dbReference type="InterPro" id="IPR033738">
    <property type="entry name" value="AsnB_N"/>
</dbReference>
<keyword evidence="8" id="KW-0061">Asparagine biosynthesis</keyword>
<sequence length="578" mass="68663">MCGIVGIYNFKGNVEKHDLYKMLKQIEHRGPDYKNVFLDKNIGLGHNLLKIQDISNLSHQPYVFNNLVIVYNGEIYNFQEIKAELKTKGYTFLSYGDTEVVAKSFDYWGLDAVKKFNGFFSIAIYNKEKKSISLIRDRVGIKPLYYYIDSDRLIFSSEIKSIFSDDTICKNINLDTILLSFSTNLWLPYYNTFFEKIEMLEPGTIIIFNKNGIQKKYKYFKPSINIKYKKEKNAIILFKESMKKSIKYKSLSKFQIATFLSGGIDSSIITKEYSDLNNRIIDSFTIYYKERENKDLKHAESLTKKEKIRHHKILVKPENINMQTLDEVIFHMEELLMDKVYISDYLNYKAAKEEGFRVILNGQGSDELWLGYIKIWNIYKFVENNFNKKMLIDSYFKKNIVFKEKLSNYSKNILLNILDEYISNNILNGYQKEYENYTIYAIKTILHNLLLQEDKLSMAHSIECRVPFVDDNKMLELGLTIDSNLKLFDKKEKYILRKAYEKILPKNIIQRNKYPFPEPPNKYDSVIKLLCKNNWENIINNKIISYLIDTKKYSKLDYYNPKELWWLLNIYRFTEIFN</sequence>
<dbReference type="InterPro" id="IPR001962">
    <property type="entry name" value="Asn_synthase"/>
</dbReference>
<comment type="similarity">
    <text evidence="2">Belongs to the asparagine synthetase family.</text>
</comment>
<dbReference type="Gene3D" id="3.40.50.620">
    <property type="entry name" value="HUPs"/>
    <property type="match status" value="1"/>
</dbReference>
<feature type="domain" description="Glutamine amidotransferase type-2" evidence="10">
    <location>
        <begin position="2"/>
        <end position="211"/>
    </location>
</feature>
<feature type="binding site" evidence="9">
    <location>
        <position position="97"/>
    </location>
    <ligand>
        <name>L-glutamine</name>
        <dbReference type="ChEBI" id="CHEBI:58359"/>
    </ligand>
</feature>
<dbReference type="STRING" id="1122195.SAMN02745164_01622"/>
<name>A0A1M4Y9V2_MARH1</name>
<dbReference type="Pfam" id="PF00733">
    <property type="entry name" value="Asn_synthase"/>
    <property type="match status" value="1"/>
</dbReference>
<evidence type="ECO:0000256" key="1">
    <source>
        <dbReference type="ARBA" id="ARBA00005187"/>
    </source>
</evidence>
<dbReference type="PROSITE" id="PS51278">
    <property type="entry name" value="GATASE_TYPE_2"/>
    <property type="match status" value="1"/>
</dbReference>
<comment type="pathway">
    <text evidence="1">Amino-acid biosynthesis; L-asparagine biosynthesis; L-asparagine from L-aspartate (L-Gln route): step 1/1.</text>
</comment>
<dbReference type="PIRSF" id="PIRSF001589">
    <property type="entry name" value="Asn_synthetase_glu-h"/>
    <property type="match status" value="1"/>
</dbReference>
<dbReference type="InterPro" id="IPR029055">
    <property type="entry name" value="Ntn_hydrolases_N"/>
</dbReference>
<dbReference type="PANTHER" id="PTHR43284">
    <property type="entry name" value="ASPARAGINE SYNTHETASE (GLUTAMINE-HYDROLYZING)"/>
    <property type="match status" value="1"/>
</dbReference>
<dbReference type="InterPro" id="IPR006426">
    <property type="entry name" value="Asn_synth_AEB"/>
</dbReference>
<dbReference type="GO" id="GO:0005524">
    <property type="term" value="F:ATP binding"/>
    <property type="evidence" value="ECO:0007669"/>
    <property type="project" value="UniProtKB-KW"/>
</dbReference>
<comment type="catalytic activity">
    <reaction evidence="7">
        <text>L-aspartate + L-glutamine + ATP + H2O = L-asparagine + L-glutamate + AMP + diphosphate + H(+)</text>
        <dbReference type="Rhea" id="RHEA:12228"/>
        <dbReference type="ChEBI" id="CHEBI:15377"/>
        <dbReference type="ChEBI" id="CHEBI:15378"/>
        <dbReference type="ChEBI" id="CHEBI:29985"/>
        <dbReference type="ChEBI" id="CHEBI:29991"/>
        <dbReference type="ChEBI" id="CHEBI:30616"/>
        <dbReference type="ChEBI" id="CHEBI:33019"/>
        <dbReference type="ChEBI" id="CHEBI:58048"/>
        <dbReference type="ChEBI" id="CHEBI:58359"/>
        <dbReference type="ChEBI" id="CHEBI:456215"/>
        <dbReference type="EC" id="6.3.5.4"/>
    </reaction>
</comment>
<dbReference type="InterPro" id="IPR051786">
    <property type="entry name" value="ASN_synthetase/amidase"/>
</dbReference>
<evidence type="ECO:0000256" key="7">
    <source>
        <dbReference type="ARBA" id="ARBA00048741"/>
    </source>
</evidence>
<keyword evidence="12" id="KW-1185">Reference proteome</keyword>
<accession>A0A1M4Y9V2</accession>
<dbReference type="GO" id="GO:0006529">
    <property type="term" value="P:asparagine biosynthetic process"/>
    <property type="evidence" value="ECO:0007669"/>
    <property type="project" value="UniProtKB-KW"/>
</dbReference>
<dbReference type="PANTHER" id="PTHR43284:SF1">
    <property type="entry name" value="ASPARAGINE SYNTHETASE"/>
    <property type="match status" value="1"/>
</dbReference>
<dbReference type="Gene3D" id="3.60.20.10">
    <property type="entry name" value="Glutamine Phosphoribosylpyrophosphate, subunit 1, domain 1"/>
    <property type="match status" value="1"/>
</dbReference>
<reference evidence="11" key="1">
    <citation type="submission" date="2016-11" db="EMBL/GenBank/DDBJ databases">
        <authorList>
            <person name="Varghese N."/>
            <person name="Submissions S."/>
        </authorList>
    </citation>
    <scope>NUCLEOTIDE SEQUENCE [LARGE SCALE GENOMIC DNA]</scope>
    <source>
        <strain evidence="11">DSM 16785</strain>
    </source>
</reference>
<evidence type="ECO:0000259" key="10">
    <source>
        <dbReference type="PROSITE" id="PS51278"/>
    </source>
</evidence>
<evidence type="ECO:0000256" key="2">
    <source>
        <dbReference type="ARBA" id="ARBA00005752"/>
    </source>
</evidence>
<gene>
    <name evidence="11" type="ORF">SAMN02745164_01622</name>
</gene>
<evidence type="ECO:0000256" key="3">
    <source>
        <dbReference type="ARBA" id="ARBA00012737"/>
    </source>
</evidence>
<dbReference type="CDD" id="cd01991">
    <property type="entry name" value="Asn_synthase_B_C"/>
    <property type="match status" value="1"/>
</dbReference>
<dbReference type="RefSeq" id="WP_072865268.1">
    <property type="nucleotide sequence ID" value="NZ_FQUI01000029.1"/>
</dbReference>
<dbReference type="OrthoDB" id="9763290at2"/>
<evidence type="ECO:0000256" key="4">
    <source>
        <dbReference type="ARBA" id="ARBA00022741"/>
    </source>
</evidence>
<evidence type="ECO:0000256" key="5">
    <source>
        <dbReference type="ARBA" id="ARBA00022840"/>
    </source>
</evidence>
<feature type="active site" description="For GATase activity" evidence="8">
    <location>
        <position position="2"/>
    </location>
</feature>
<keyword evidence="8" id="KW-0028">Amino-acid biosynthesis</keyword>
<evidence type="ECO:0000313" key="12">
    <source>
        <dbReference type="Proteomes" id="UP000184334"/>
    </source>
</evidence>
<dbReference type="Pfam" id="PF13537">
    <property type="entry name" value="GATase_7"/>
    <property type="match status" value="1"/>
</dbReference>
<dbReference type="InterPro" id="IPR017932">
    <property type="entry name" value="GATase_2_dom"/>
</dbReference>
<dbReference type="InterPro" id="IPR014729">
    <property type="entry name" value="Rossmann-like_a/b/a_fold"/>
</dbReference>
<dbReference type="AlphaFoldDB" id="A0A1M4Y9V2"/>
<dbReference type="EC" id="6.3.5.4" evidence="3"/>
<organism evidence="11 12">
    <name type="scientific">Marinitoga hydrogenitolerans (strain DSM 16785 / JCM 12826 / AT1271)</name>
    <dbReference type="NCBI Taxonomy" id="1122195"/>
    <lineage>
        <taxon>Bacteria</taxon>
        <taxon>Thermotogati</taxon>
        <taxon>Thermotogota</taxon>
        <taxon>Thermotogae</taxon>
        <taxon>Petrotogales</taxon>
        <taxon>Petrotogaceae</taxon>
        <taxon>Marinitoga</taxon>
    </lineage>
</organism>
<proteinExistence type="inferred from homology"/>
<evidence type="ECO:0000256" key="9">
    <source>
        <dbReference type="PIRSR" id="PIRSR001589-2"/>
    </source>
</evidence>
<comment type="caution">
    <text evidence="11">The sequence shown here is derived from an EMBL/GenBank/DDBJ whole genome shotgun (WGS) entry which is preliminary data.</text>
</comment>
<keyword evidence="5 9" id="KW-0067">ATP-binding</keyword>
<evidence type="ECO:0000313" key="11">
    <source>
        <dbReference type="EMBL" id="SHF02272.1"/>
    </source>
</evidence>
<dbReference type="NCBIfam" id="TIGR01536">
    <property type="entry name" value="asn_synth_AEB"/>
    <property type="match status" value="1"/>
</dbReference>
<evidence type="ECO:0000256" key="6">
    <source>
        <dbReference type="ARBA" id="ARBA00022962"/>
    </source>
</evidence>
<keyword evidence="4 9" id="KW-0547">Nucleotide-binding</keyword>
<dbReference type="GO" id="GO:0004066">
    <property type="term" value="F:asparagine synthase (glutamine-hydrolyzing) activity"/>
    <property type="evidence" value="ECO:0007669"/>
    <property type="project" value="UniProtKB-EC"/>
</dbReference>
<dbReference type="CDD" id="cd00712">
    <property type="entry name" value="AsnB"/>
    <property type="match status" value="1"/>
</dbReference>
<dbReference type="SUPFAM" id="SSF52402">
    <property type="entry name" value="Adenine nucleotide alpha hydrolases-like"/>
    <property type="match status" value="1"/>
</dbReference>
<feature type="binding site" evidence="9">
    <location>
        <position position="286"/>
    </location>
    <ligand>
        <name>ATP</name>
        <dbReference type="ChEBI" id="CHEBI:30616"/>
    </ligand>
</feature>
<dbReference type="Proteomes" id="UP000184334">
    <property type="component" value="Unassembled WGS sequence"/>
</dbReference>
<evidence type="ECO:0000256" key="8">
    <source>
        <dbReference type="PIRSR" id="PIRSR001589-1"/>
    </source>
</evidence>
<dbReference type="SUPFAM" id="SSF56235">
    <property type="entry name" value="N-terminal nucleophile aminohydrolases (Ntn hydrolases)"/>
    <property type="match status" value="1"/>
</dbReference>
<keyword evidence="6 8" id="KW-0315">Glutamine amidotransferase</keyword>
<dbReference type="EMBL" id="FQUI01000029">
    <property type="protein sequence ID" value="SHF02272.1"/>
    <property type="molecule type" value="Genomic_DNA"/>
</dbReference>